<evidence type="ECO:0000313" key="3">
    <source>
        <dbReference type="Proteomes" id="UP001174136"/>
    </source>
</evidence>
<protein>
    <submittedName>
        <fullName evidence="2">Uncharacterized protein</fullName>
    </submittedName>
</protein>
<keyword evidence="3" id="KW-1185">Reference proteome</keyword>
<dbReference type="EMBL" id="JAOPHQ010001418">
    <property type="protein sequence ID" value="KAK0151199.1"/>
    <property type="molecule type" value="Genomic_DNA"/>
</dbReference>
<accession>A0AA47N2U2</accession>
<gene>
    <name evidence="2" type="ORF">N1851_007679</name>
</gene>
<name>A0AA47N2U2_MERPO</name>
<reference evidence="2" key="1">
    <citation type="journal article" date="2023" name="Front. Mar. Sci.">
        <title>A new Merluccius polli reference genome to investigate the effects of global change in West African waters.</title>
        <authorList>
            <person name="Mateo J.L."/>
            <person name="Blanco-Fernandez C."/>
            <person name="Garcia-Vazquez E."/>
            <person name="Machado-Schiaffino G."/>
        </authorList>
    </citation>
    <scope>NUCLEOTIDE SEQUENCE</scope>
    <source>
        <strain evidence="2">C29</strain>
        <tissue evidence="2">Fin</tissue>
    </source>
</reference>
<sequence>MCVPKVLITKGSPYSRAGQPADWLSKRPKLRGEETPSRSGWQDMAMLQTDKGRSVSERGDDSRPLFFSLGRDSPPLSTDAMV</sequence>
<dbReference type="Proteomes" id="UP001174136">
    <property type="component" value="Unassembled WGS sequence"/>
</dbReference>
<evidence type="ECO:0000313" key="2">
    <source>
        <dbReference type="EMBL" id="KAK0151199.1"/>
    </source>
</evidence>
<feature type="compositionally biased region" description="Basic and acidic residues" evidence="1">
    <location>
        <begin position="50"/>
        <end position="63"/>
    </location>
</feature>
<organism evidence="2 3">
    <name type="scientific">Merluccius polli</name>
    <name type="common">Benguela hake</name>
    <name type="synonym">Merluccius cadenati</name>
    <dbReference type="NCBI Taxonomy" id="89951"/>
    <lineage>
        <taxon>Eukaryota</taxon>
        <taxon>Metazoa</taxon>
        <taxon>Chordata</taxon>
        <taxon>Craniata</taxon>
        <taxon>Vertebrata</taxon>
        <taxon>Euteleostomi</taxon>
        <taxon>Actinopterygii</taxon>
        <taxon>Neopterygii</taxon>
        <taxon>Teleostei</taxon>
        <taxon>Neoteleostei</taxon>
        <taxon>Acanthomorphata</taxon>
        <taxon>Zeiogadaria</taxon>
        <taxon>Gadariae</taxon>
        <taxon>Gadiformes</taxon>
        <taxon>Gadoidei</taxon>
        <taxon>Merlucciidae</taxon>
        <taxon>Merluccius</taxon>
    </lineage>
</organism>
<comment type="caution">
    <text evidence="2">The sequence shown here is derived from an EMBL/GenBank/DDBJ whole genome shotgun (WGS) entry which is preliminary data.</text>
</comment>
<feature type="region of interest" description="Disordered" evidence="1">
    <location>
        <begin position="14"/>
        <end position="82"/>
    </location>
</feature>
<dbReference type="AlphaFoldDB" id="A0AA47N2U2"/>
<proteinExistence type="predicted"/>
<evidence type="ECO:0000256" key="1">
    <source>
        <dbReference type="SAM" id="MobiDB-lite"/>
    </source>
</evidence>